<accession>A0A9D9HBL7</accession>
<evidence type="ECO:0000313" key="2">
    <source>
        <dbReference type="Proteomes" id="UP000810252"/>
    </source>
</evidence>
<name>A0A9D9HBL7_9BACT</name>
<sequence>MKIARMIIMAAAAAAAIFSCTREELPYPVSGDVPGALAFSVSPEDYPDGVAALRSAGGASVPAADGYDRVEFAVVSEDGTAVGNLKGFYDRPSSTIKIEGLAAGKYRLLVLGVKGDLQKDDAEIHRIAHESDLWLSFPEDMDRPLSAEYFHSSTPFEVRTISTPEGDTQVADVAGSIVQKRMVGRMDVDFVFSSPYIESSVVSREISLEAPRLHTGISGDGAYSGTGIADRIVLDALAGDSFIFMPAAGAGGFGGECEIVTRNYTGGSYRRVYSFSGVEIAPNTVSRLGVDAVNPEDGSGTMFVTEAFYGKGGYGRILQDDEPHTVYTDASQRSFNTASPLQISLAGDSLHVRFYSPKDLERVLVKAVLPGSGGEYVDLAYFDRIPAFADFYETLPLTRGDCLFRTESGRFVEIRETAATELSGITFKVESDDPYWQKLTAIKHGWTIRFSLYGGDPLRDDGGPAGNWIGIRPVHCREAVAFFLNFTYMIDMPEHEQILLENQDRLYGNGGTTDKVTPETVLAQMRQPRSINVGLVYTGNGVLGLGGGNVFGAYQGGWFNHYTSAYACEVMFHELGHVMGYSHNSAFTYGPWAQELMNNFYVKHLKEMPVDSMEYLDSKNNPHIYASQPKSLKTGASFCM</sequence>
<evidence type="ECO:0000313" key="1">
    <source>
        <dbReference type="EMBL" id="MBO8448125.1"/>
    </source>
</evidence>
<reference evidence="1" key="2">
    <citation type="journal article" date="2021" name="PeerJ">
        <title>Extensive microbial diversity within the chicken gut microbiome revealed by metagenomics and culture.</title>
        <authorList>
            <person name="Gilroy R."/>
            <person name="Ravi A."/>
            <person name="Getino M."/>
            <person name="Pursley I."/>
            <person name="Horton D.L."/>
            <person name="Alikhan N.F."/>
            <person name="Baker D."/>
            <person name="Gharbi K."/>
            <person name="Hall N."/>
            <person name="Watson M."/>
            <person name="Adriaenssens E.M."/>
            <person name="Foster-Nyarko E."/>
            <person name="Jarju S."/>
            <person name="Secka A."/>
            <person name="Antonio M."/>
            <person name="Oren A."/>
            <person name="Chaudhuri R.R."/>
            <person name="La Ragione R."/>
            <person name="Hildebrand F."/>
            <person name="Pallen M.J."/>
        </authorList>
    </citation>
    <scope>NUCLEOTIDE SEQUENCE</scope>
    <source>
        <strain evidence="1">20514</strain>
    </source>
</reference>
<reference evidence="1" key="1">
    <citation type="submission" date="2020-10" db="EMBL/GenBank/DDBJ databases">
        <authorList>
            <person name="Gilroy R."/>
        </authorList>
    </citation>
    <scope>NUCLEOTIDE SEQUENCE</scope>
    <source>
        <strain evidence="1">20514</strain>
    </source>
</reference>
<proteinExistence type="predicted"/>
<gene>
    <name evidence="1" type="ORF">IAC29_02495</name>
</gene>
<dbReference type="EMBL" id="JADIMQ010000038">
    <property type="protein sequence ID" value="MBO8448125.1"/>
    <property type="molecule type" value="Genomic_DNA"/>
</dbReference>
<protein>
    <submittedName>
        <fullName evidence="1">Uncharacterized protein</fullName>
    </submittedName>
</protein>
<dbReference type="SUPFAM" id="SSF55486">
    <property type="entry name" value="Metalloproteases ('zincins'), catalytic domain"/>
    <property type="match status" value="1"/>
</dbReference>
<comment type="caution">
    <text evidence="1">The sequence shown here is derived from an EMBL/GenBank/DDBJ whole genome shotgun (WGS) entry which is preliminary data.</text>
</comment>
<dbReference type="AlphaFoldDB" id="A0A9D9HBL7"/>
<dbReference type="Proteomes" id="UP000810252">
    <property type="component" value="Unassembled WGS sequence"/>
</dbReference>
<dbReference type="PROSITE" id="PS51257">
    <property type="entry name" value="PROKAR_LIPOPROTEIN"/>
    <property type="match status" value="1"/>
</dbReference>
<organism evidence="1 2">
    <name type="scientific">Candidatus Cryptobacteroides merdigallinarum</name>
    <dbReference type="NCBI Taxonomy" id="2840770"/>
    <lineage>
        <taxon>Bacteria</taxon>
        <taxon>Pseudomonadati</taxon>
        <taxon>Bacteroidota</taxon>
        <taxon>Bacteroidia</taxon>
        <taxon>Bacteroidales</taxon>
        <taxon>Candidatus Cryptobacteroides</taxon>
    </lineage>
</organism>